<evidence type="ECO:0000256" key="4">
    <source>
        <dbReference type="PROSITE-ProRule" id="PRU00335"/>
    </source>
</evidence>
<dbReference type="Pfam" id="PF00440">
    <property type="entry name" value="TetR_N"/>
    <property type="match status" value="1"/>
</dbReference>
<dbReference type="RefSeq" id="WP_189326497.1">
    <property type="nucleotide sequence ID" value="NZ_BMPQ01000032.1"/>
</dbReference>
<dbReference type="InterPro" id="IPR001647">
    <property type="entry name" value="HTH_TetR"/>
</dbReference>
<keyword evidence="7" id="KW-1185">Reference proteome</keyword>
<dbReference type="PROSITE" id="PS50977">
    <property type="entry name" value="HTH_TETR_2"/>
    <property type="match status" value="1"/>
</dbReference>
<keyword evidence="2 4" id="KW-0238">DNA-binding</keyword>
<dbReference type="Proteomes" id="UP000637788">
    <property type="component" value="Unassembled WGS sequence"/>
</dbReference>
<reference evidence="6" key="1">
    <citation type="journal article" date="2014" name="Int. J. Syst. Evol. Microbiol.">
        <title>Complete genome sequence of Corynebacterium casei LMG S-19264T (=DSM 44701T), isolated from a smear-ripened cheese.</title>
        <authorList>
            <consortium name="US DOE Joint Genome Institute (JGI-PGF)"/>
            <person name="Walter F."/>
            <person name="Albersmeier A."/>
            <person name="Kalinowski J."/>
            <person name="Ruckert C."/>
        </authorList>
    </citation>
    <scope>NUCLEOTIDE SEQUENCE</scope>
    <source>
        <strain evidence="6">JCM 3035</strain>
    </source>
</reference>
<comment type="caution">
    <text evidence="6">The sequence shown here is derived from an EMBL/GenBank/DDBJ whole genome shotgun (WGS) entry which is preliminary data.</text>
</comment>
<keyword evidence="1" id="KW-0805">Transcription regulation</keyword>
<name>A0A917VR11_9ACTN</name>
<dbReference type="SUPFAM" id="SSF48498">
    <property type="entry name" value="Tetracyclin repressor-like, C-terminal domain"/>
    <property type="match status" value="1"/>
</dbReference>
<sequence length="215" mass="23376">MTAPAARRGRPRNEDADGRILEAARKLLFERGYDRFAMDEVAARAQVAKTTLYRRWPTKDHLLVALVARIQDEVPVADTGDLRRDLVVYLTAVATGLNGMRAVGRPGAPGDRSAGVVAELVAAAARHPDVGDAVRALFARRNALPLALLDRARERGELRTGCSSELVFDQLAGALYYRLLVTGEPIGAEYVEELVDQVLVGAAATPRPDPRPERT</sequence>
<dbReference type="GO" id="GO:0000976">
    <property type="term" value="F:transcription cis-regulatory region binding"/>
    <property type="evidence" value="ECO:0007669"/>
    <property type="project" value="TreeGrafter"/>
</dbReference>
<dbReference type="PANTHER" id="PTHR30055:SF148">
    <property type="entry name" value="TETR-FAMILY TRANSCRIPTIONAL REGULATOR"/>
    <property type="match status" value="1"/>
</dbReference>
<dbReference type="Pfam" id="PF16859">
    <property type="entry name" value="TetR_C_11"/>
    <property type="match status" value="1"/>
</dbReference>
<dbReference type="InterPro" id="IPR009057">
    <property type="entry name" value="Homeodomain-like_sf"/>
</dbReference>
<evidence type="ECO:0000256" key="3">
    <source>
        <dbReference type="ARBA" id="ARBA00023163"/>
    </source>
</evidence>
<accession>A0A917VR11</accession>
<evidence type="ECO:0000313" key="7">
    <source>
        <dbReference type="Proteomes" id="UP000637788"/>
    </source>
</evidence>
<keyword evidence="3" id="KW-0804">Transcription</keyword>
<organism evidence="6 7">
    <name type="scientific">Streptomyces flaveus</name>
    <dbReference type="NCBI Taxonomy" id="66370"/>
    <lineage>
        <taxon>Bacteria</taxon>
        <taxon>Bacillati</taxon>
        <taxon>Actinomycetota</taxon>
        <taxon>Actinomycetes</taxon>
        <taxon>Kitasatosporales</taxon>
        <taxon>Streptomycetaceae</taxon>
        <taxon>Streptomyces</taxon>
        <taxon>Streptomyces aurantiacus group</taxon>
    </lineage>
</organism>
<dbReference type="InterPro" id="IPR050109">
    <property type="entry name" value="HTH-type_TetR-like_transc_reg"/>
</dbReference>
<proteinExistence type="predicted"/>
<dbReference type="PANTHER" id="PTHR30055">
    <property type="entry name" value="HTH-TYPE TRANSCRIPTIONAL REGULATOR RUTR"/>
    <property type="match status" value="1"/>
</dbReference>
<dbReference type="GO" id="GO:0003700">
    <property type="term" value="F:DNA-binding transcription factor activity"/>
    <property type="evidence" value="ECO:0007669"/>
    <property type="project" value="TreeGrafter"/>
</dbReference>
<protein>
    <submittedName>
        <fullName evidence="6">HTH-type transcriptional regulator YdeS</fullName>
    </submittedName>
</protein>
<dbReference type="PRINTS" id="PR00455">
    <property type="entry name" value="HTHTETR"/>
</dbReference>
<evidence type="ECO:0000313" key="6">
    <source>
        <dbReference type="EMBL" id="GGL05772.1"/>
    </source>
</evidence>
<dbReference type="Gene3D" id="1.10.10.60">
    <property type="entry name" value="Homeodomain-like"/>
    <property type="match status" value="1"/>
</dbReference>
<feature type="DNA-binding region" description="H-T-H motif" evidence="4">
    <location>
        <begin position="37"/>
        <end position="56"/>
    </location>
</feature>
<dbReference type="InterPro" id="IPR011075">
    <property type="entry name" value="TetR_C"/>
</dbReference>
<dbReference type="Gene3D" id="1.10.357.10">
    <property type="entry name" value="Tetracycline Repressor, domain 2"/>
    <property type="match status" value="1"/>
</dbReference>
<evidence type="ECO:0000256" key="1">
    <source>
        <dbReference type="ARBA" id="ARBA00023015"/>
    </source>
</evidence>
<gene>
    <name evidence="6" type="primary">ydeS</name>
    <name evidence="6" type="ORF">GCM10010094_78210</name>
</gene>
<evidence type="ECO:0000259" key="5">
    <source>
        <dbReference type="PROSITE" id="PS50977"/>
    </source>
</evidence>
<feature type="domain" description="HTH tetR-type" evidence="5">
    <location>
        <begin position="14"/>
        <end position="74"/>
    </location>
</feature>
<reference evidence="6" key="2">
    <citation type="submission" date="2020-09" db="EMBL/GenBank/DDBJ databases">
        <authorList>
            <person name="Sun Q."/>
            <person name="Ohkuma M."/>
        </authorList>
    </citation>
    <scope>NUCLEOTIDE SEQUENCE</scope>
    <source>
        <strain evidence="6">JCM 3035</strain>
    </source>
</reference>
<evidence type="ECO:0000256" key="2">
    <source>
        <dbReference type="ARBA" id="ARBA00023125"/>
    </source>
</evidence>
<dbReference type="AlphaFoldDB" id="A0A917VR11"/>
<dbReference type="InterPro" id="IPR036271">
    <property type="entry name" value="Tet_transcr_reg_TetR-rel_C_sf"/>
</dbReference>
<dbReference type="SUPFAM" id="SSF46689">
    <property type="entry name" value="Homeodomain-like"/>
    <property type="match status" value="1"/>
</dbReference>
<dbReference type="EMBL" id="BMPQ01000032">
    <property type="protein sequence ID" value="GGL05772.1"/>
    <property type="molecule type" value="Genomic_DNA"/>
</dbReference>